<evidence type="ECO:0000313" key="2">
    <source>
        <dbReference type="Proteomes" id="UP000604046"/>
    </source>
</evidence>
<proteinExistence type="predicted"/>
<dbReference type="EMBL" id="CAJNDS010000004">
    <property type="protein sequence ID" value="CAE6914037.1"/>
    <property type="molecule type" value="Genomic_DNA"/>
</dbReference>
<accession>A0A812GBM9</accession>
<protein>
    <submittedName>
        <fullName evidence="1">Uncharacterized protein</fullName>
    </submittedName>
</protein>
<name>A0A812GBM9_9DINO</name>
<organism evidence="1 2">
    <name type="scientific">Symbiodinium natans</name>
    <dbReference type="NCBI Taxonomy" id="878477"/>
    <lineage>
        <taxon>Eukaryota</taxon>
        <taxon>Sar</taxon>
        <taxon>Alveolata</taxon>
        <taxon>Dinophyceae</taxon>
        <taxon>Suessiales</taxon>
        <taxon>Symbiodiniaceae</taxon>
        <taxon>Symbiodinium</taxon>
    </lineage>
</organism>
<sequence length="353" mass="38900">MVAPPPRALCNQSSNIRWASIRHELGSVLDNSADFFRQLSVRRHFKWLLAWFSTTAHTNIWLSGCPLGVLTLRLFTVLISNDADRCIQMRDARMGLDLIHVPLADVVESGWPAFRILALLAEEQRRISYPLDSACDNLDSSSGRAFRTQLAAALAARSTLPLAEAEAHLREPPPRCVLGDAAAYFVLAASHDASAPQHRELLEKGQAVLLEWTPLRRSLYDILTTRWPVWRALERTSIRPNASLPNLRGWVMVVASCSISGHNDTFNAAQYSECGQQSHPALVGIYVPGASLLSTSVVVLLSPLLWSGLDSAWEALVSGVRALQYPSEFQTFSEVPLDADIMGRLGSGQRGPR</sequence>
<keyword evidence="2" id="KW-1185">Reference proteome</keyword>
<dbReference type="AlphaFoldDB" id="A0A812GBM9"/>
<evidence type="ECO:0000313" key="1">
    <source>
        <dbReference type="EMBL" id="CAE6914037.1"/>
    </source>
</evidence>
<gene>
    <name evidence="1" type="ORF">SNAT2548_LOCUS210</name>
</gene>
<reference evidence="1" key="1">
    <citation type="submission" date="2021-02" db="EMBL/GenBank/DDBJ databases">
        <authorList>
            <person name="Dougan E. K."/>
            <person name="Rhodes N."/>
            <person name="Thang M."/>
            <person name="Chan C."/>
        </authorList>
    </citation>
    <scope>NUCLEOTIDE SEQUENCE</scope>
</reference>
<comment type="caution">
    <text evidence="1">The sequence shown here is derived from an EMBL/GenBank/DDBJ whole genome shotgun (WGS) entry which is preliminary data.</text>
</comment>
<dbReference type="Proteomes" id="UP000604046">
    <property type="component" value="Unassembled WGS sequence"/>
</dbReference>